<feature type="compositionally biased region" description="Acidic residues" evidence="1">
    <location>
        <begin position="131"/>
        <end position="140"/>
    </location>
</feature>
<feature type="region of interest" description="Disordered" evidence="1">
    <location>
        <begin position="1"/>
        <end position="25"/>
    </location>
</feature>
<dbReference type="EMBL" id="JAAKZG010000003">
    <property type="protein sequence ID" value="NGN41367.1"/>
    <property type="molecule type" value="Genomic_DNA"/>
</dbReference>
<gene>
    <name evidence="2" type="ORF">G6N74_09840</name>
</gene>
<evidence type="ECO:0000313" key="3">
    <source>
        <dbReference type="Proteomes" id="UP000481252"/>
    </source>
</evidence>
<sequence length="148" mass="15956">MSFSFKGRKSPPEPAPLSRQPNGRVSLSERKLSAWAMVMGVRLPSDYPESRIRRRGGLPDVDFSGASPDPGYRSPLQRLSDRIASALRSLRDWRAPATTVAGAVAEDIGESARTPYIEEVGPALGGKPDQAGEEASEYDSGESVRRAA</sequence>
<feature type="region of interest" description="Disordered" evidence="1">
    <location>
        <begin position="46"/>
        <end position="77"/>
    </location>
</feature>
<proteinExistence type="predicted"/>
<dbReference type="AlphaFoldDB" id="A0A7C9VB50"/>
<protein>
    <submittedName>
        <fullName evidence="2">Uncharacterized protein</fullName>
    </submittedName>
</protein>
<dbReference type="Proteomes" id="UP000481252">
    <property type="component" value="Unassembled WGS sequence"/>
</dbReference>
<organism evidence="2 3">
    <name type="scientific">Mesorhizobium zhangyense</name>
    <dbReference type="NCBI Taxonomy" id="1776730"/>
    <lineage>
        <taxon>Bacteria</taxon>
        <taxon>Pseudomonadati</taxon>
        <taxon>Pseudomonadota</taxon>
        <taxon>Alphaproteobacteria</taxon>
        <taxon>Hyphomicrobiales</taxon>
        <taxon>Phyllobacteriaceae</taxon>
        <taxon>Mesorhizobium</taxon>
    </lineage>
</organism>
<name>A0A7C9VB50_9HYPH</name>
<comment type="caution">
    <text evidence="2">The sequence shown here is derived from an EMBL/GenBank/DDBJ whole genome shotgun (WGS) entry which is preliminary data.</text>
</comment>
<keyword evidence="3" id="KW-1185">Reference proteome</keyword>
<reference evidence="2 3" key="1">
    <citation type="submission" date="2020-02" db="EMBL/GenBank/DDBJ databases">
        <title>Genome sequence of the type strain CGMCC 1.15528 of Mesorhizobium zhangyense.</title>
        <authorList>
            <person name="Gao J."/>
            <person name="Sun J."/>
        </authorList>
    </citation>
    <scope>NUCLEOTIDE SEQUENCE [LARGE SCALE GENOMIC DNA]</scope>
    <source>
        <strain evidence="2 3">CGMCC 1.15528</strain>
    </source>
</reference>
<evidence type="ECO:0000256" key="1">
    <source>
        <dbReference type="SAM" id="MobiDB-lite"/>
    </source>
</evidence>
<feature type="region of interest" description="Disordered" evidence="1">
    <location>
        <begin position="113"/>
        <end position="148"/>
    </location>
</feature>
<evidence type="ECO:0000313" key="2">
    <source>
        <dbReference type="EMBL" id="NGN41367.1"/>
    </source>
</evidence>
<dbReference type="RefSeq" id="WP_165116726.1">
    <property type="nucleotide sequence ID" value="NZ_JAAKZG010000003.1"/>
</dbReference>
<accession>A0A7C9VB50</accession>